<dbReference type="AlphaFoldDB" id="A0A9P6JDZ6"/>
<keyword evidence="5" id="KW-0732">Signal</keyword>
<dbReference type="PANTHER" id="PTHR46093">
    <property type="entry name" value="ACYL-COA-BINDING DOMAIN-CONTAINING PROTEIN 5"/>
    <property type="match status" value="1"/>
</dbReference>
<keyword evidence="7" id="KW-1185">Reference proteome</keyword>
<feature type="chain" id="PRO_5040496385" evidence="5">
    <location>
        <begin position="25"/>
        <end position="584"/>
    </location>
</feature>
<organism evidence="6 7">
    <name type="scientific">Mortierella alpina</name>
    <name type="common">Oleaginous fungus</name>
    <name type="synonym">Mortierella renispora</name>
    <dbReference type="NCBI Taxonomy" id="64518"/>
    <lineage>
        <taxon>Eukaryota</taxon>
        <taxon>Fungi</taxon>
        <taxon>Fungi incertae sedis</taxon>
        <taxon>Mucoromycota</taxon>
        <taxon>Mortierellomycotina</taxon>
        <taxon>Mortierellomycetes</taxon>
        <taxon>Mortierellales</taxon>
        <taxon>Mortierellaceae</taxon>
        <taxon>Mortierella</taxon>
    </lineage>
</organism>
<feature type="signal peptide" evidence="5">
    <location>
        <begin position="1"/>
        <end position="24"/>
    </location>
</feature>
<feature type="region of interest" description="Disordered" evidence="3">
    <location>
        <begin position="484"/>
        <end position="584"/>
    </location>
</feature>
<evidence type="ECO:0000313" key="6">
    <source>
        <dbReference type="EMBL" id="KAF9967998.1"/>
    </source>
</evidence>
<dbReference type="Proteomes" id="UP000738359">
    <property type="component" value="Unassembled WGS sequence"/>
</dbReference>
<keyword evidence="4" id="KW-0812">Transmembrane</keyword>
<proteinExistence type="predicted"/>
<keyword evidence="4" id="KW-0472">Membrane</keyword>
<feature type="compositionally biased region" description="Acidic residues" evidence="3">
    <location>
        <begin position="559"/>
        <end position="570"/>
    </location>
</feature>
<evidence type="ECO:0000256" key="1">
    <source>
        <dbReference type="ARBA" id="ARBA00022441"/>
    </source>
</evidence>
<comment type="caution">
    <text evidence="6">The sequence shown here is derived from an EMBL/GenBank/DDBJ whole genome shotgun (WGS) entry which is preliminary data.</text>
</comment>
<evidence type="ECO:0000256" key="2">
    <source>
        <dbReference type="ARBA" id="ARBA00022737"/>
    </source>
</evidence>
<dbReference type="PANTHER" id="PTHR46093:SF18">
    <property type="entry name" value="FIBRONECTIN TYPE-III DOMAIN-CONTAINING PROTEIN"/>
    <property type="match status" value="1"/>
</dbReference>
<evidence type="ECO:0000256" key="4">
    <source>
        <dbReference type="SAM" id="Phobius"/>
    </source>
</evidence>
<feature type="compositionally biased region" description="Basic and acidic residues" evidence="3">
    <location>
        <begin position="510"/>
        <end position="524"/>
    </location>
</feature>
<accession>A0A9P6JDZ6</accession>
<dbReference type="Gene3D" id="2.120.10.80">
    <property type="entry name" value="Kelch-type beta propeller"/>
    <property type="match status" value="1"/>
</dbReference>
<dbReference type="OrthoDB" id="205198at2759"/>
<keyword evidence="2" id="KW-0677">Repeat</keyword>
<evidence type="ECO:0000256" key="3">
    <source>
        <dbReference type="SAM" id="MobiDB-lite"/>
    </source>
</evidence>
<gene>
    <name evidence="6" type="ORF">BGZ70_007282</name>
</gene>
<name>A0A9P6JDZ6_MORAP</name>
<feature type="compositionally biased region" description="Acidic residues" evidence="3">
    <location>
        <begin position="491"/>
        <end position="509"/>
    </location>
</feature>
<dbReference type="EMBL" id="JAAAHY010000045">
    <property type="protein sequence ID" value="KAF9967998.1"/>
    <property type="molecule type" value="Genomic_DNA"/>
</dbReference>
<evidence type="ECO:0000313" key="7">
    <source>
        <dbReference type="Proteomes" id="UP000738359"/>
    </source>
</evidence>
<sequence>MAYRCWKRISLVAVLLGLLRESKAQVGPGPTLSSQTISILGDELYVHGGSRLDSFLEDGCSSELWRLRLGHTESWNLSSAVWDTVPLKEGASVLPPVSGMGLKSINIPGNNTLALSNGTSTQIQSISPFMIEFGRRGCANDNEKEAEANKDPWIGFNMYNPVMNTWDVMDLVNATRDLGFNRTATLVLGDWTSPTVAVDYVGLAWYIILQSTTPLRQVILRKDLASLVQFMERVDLTENSATLFPSTLLLEGWNVTSVLNETAPFVSKGVATVVRDQIVILSGTANSFTPGDADLVGSKVYMHGGVKPYQTVLRDLWILDTETWTWHRRPDGPGPRADHTLLQYHDYIIAVSGFDVGRNVPVESTLPLMAFDTNTTSWTDTIRPTMDVETSFITNVTRIAIIIGTVIFALVMLVTALSTHLLRKWNQRNYTKVDEDFQLEEQSRRRAAAAGQALPSILKNKYLSDSSGSLLPQKSRGVRSEVLFEDVQGGDYEDEHEDDEDESDQEEERDSFGKSPGDEGDRKVQKVSLLSRAQATPTSRPPTTQQRQQVQDRRVRMEESEDESELDGEEPVVIRMSPDFSRQE</sequence>
<evidence type="ECO:0000256" key="5">
    <source>
        <dbReference type="SAM" id="SignalP"/>
    </source>
</evidence>
<protein>
    <submittedName>
        <fullName evidence="6">Uncharacterized protein</fullName>
    </submittedName>
</protein>
<keyword evidence="4" id="KW-1133">Transmembrane helix</keyword>
<dbReference type="SUPFAM" id="SSF117281">
    <property type="entry name" value="Kelch motif"/>
    <property type="match status" value="1"/>
</dbReference>
<feature type="transmembrane region" description="Helical" evidence="4">
    <location>
        <begin position="399"/>
        <end position="422"/>
    </location>
</feature>
<keyword evidence="1" id="KW-0880">Kelch repeat</keyword>
<dbReference type="InterPro" id="IPR015915">
    <property type="entry name" value="Kelch-typ_b-propeller"/>
</dbReference>
<reference evidence="6" key="1">
    <citation type="journal article" date="2020" name="Fungal Divers.">
        <title>Resolving the Mortierellaceae phylogeny through synthesis of multi-gene phylogenetics and phylogenomics.</title>
        <authorList>
            <person name="Vandepol N."/>
            <person name="Liber J."/>
            <person name="Desiro A."/>
            <person name="Na H."/>
            <person name="Kennedy M."/>
            <person name="Barry K."/>
            <person name="Grigoriev I.V."/>
            <person name="Miller A.N."/>
            <person name="O'Donnell K."/>
            <person name="Stajich J.E."/>
            <person name="Bonito G."/>
        </authorList>
    </citation>
    <scope>NUCLEOTIDE SEQUENCE</scope>
    <source>
        <strain evidence="6">CK1249</strain>
    </source>
</reference>
<feature type="compositionally biased region" description="Low complexity" evidence="3">
    <location>
        <begin position="532"/>
        <end position="549"/>
    </location>
</feature>